<comment type="caution">
    <text evidence="4">The sequence shown here is derived from an EMBL/GenBank/DDBJ whole genome shotgun (WGS) entry which is preliminary data.</text>
</comment>
<dbReference type="InterPro" id="IPR056124">
    <property type="entry name" value="DUF7707"/>
</dbReference>
<sequence>MRQNILVVALSALTVASAQSNFTINPNEVDPTTRSDWCQAEYNSCNLLCGSNVQENDCAPDTLNYTCTCSNGSAPGLQYYIQTMPTFICEQAYSDCIEQNTGNSRGQDKCKSDIQEKCGTLDPTKAQVDSGSDSSTTSATTAAPSATESTAQNAPASSTSRAGAAATNSAYIGNGAAVVAAGLFAALL</sequence>
<dbReference type="Proteomes" id="UP001273166">
    <property type="component" value="Unassembled WGS sequence"/>
</dbReference>
<dbReference type="PANTHER" id="PTHR38118:SF3">
    <property type="entry name" value="ANCHORED CELL WALL PROTEIN 11"/>
    <property type="match status" value="1"/>
</dbReference>
<feature type="region of interest" description="Disordered" evidence="1">
    <location>
        <begin position="121"/>
        <end position="158"/>
    </location>
</feature>
<keyword evidence="5" id="KW-1185">Reference proteome</keyword>
<evidence type="ECO:0000259" key="3">
    <source>
        <dbReference type="Pfam" id="PF24808"/>
    </source>
</evidence>
<accession>A0AAJ0H2G0</accession>
<organism evidence="4 5">
    <name type="scientific">Chaetomium strumarium</name>
    <dbReference type="NCBI Taxonomy" id="1170767"/>
    <lineage>
        <taxon>Eukaryota</taxon>
        <taxon>Fungi</taxon>
        <taxon>Dikarya</taxon>
        <taxon>Ascomycota</taxon>
        <taxon>Pezizomycotina</taxon>
        <taxon>Sordariomycetes</taxon>
        <taxon>Sordariomycetidae</taxon>
        <taxon>Sordariales</taxon>
        <taxon>Chaetomiaceae</taxon>
        <taxon>Chaetomium</taxon>
    </lineage>
</organism>
<name>A0AAJ0H2G0_9PEZI</name>
<evidence type="ECO:0000256" key="1">
    <source>
        <dbReference type="SAM" id="MobiDB-lite"/>
    </source>
</evidence>
<evidence type="ECO:0000313" key="4">
    <source>
        <dbReference type="EMBL" id="KAK3310612.1"/>
    </source>
</evidence>
<dbReference type="PANTHER" id="PTHR38118">
    <property type="entry name" value="ANCHORED CELL WALL PROTEIN 11-RELATED"/>
    <property type="match status" value="1"/>
</dbReference>
<dbReference type="Pfam" id="PF24808">
    <property type="entry name" value="DUF7707"/>
    <property type="match status" value="1"/>
</dbReference>
<feature type="compositionally biased region" description="Low complexity" evidence="1">
    <location>
        <begin position="132"/>
        <end position="158"/>
    </location>
</feature>
<dbReference type="AlphaFoldDB" id="A0AAJ0H2G0"/>
<dbReference type="RefSeq" id="XP_062726392.1">
    <property type="nucleotide sequence ID" value="XM_062870848.1"/>
</dbReference>
<feature type="signal peptide" evidence="2">
    <location>
        <begin position="1"/>
        <end position="18"/>
    </location>
</feature>
<reference evidence="4" key="1">
    <citation type="journal article" date="2023" name="Mol. Phylogenet. Evol.">
        <title>Genome-scale phylogeny and comparative genomics of the fungal order Sordariales.</title>
        <authorList>
            <person name="Hensen N."/>
            <person name="Bonometti L."/>
            <person name="Westerberg I."/>
            <person name="Brannstrom I.O."/>
            <person name="Guillou S."/>
            <person name="Cros-Aarteil S."/>
            <person name="Calhoun S."/>
            <person name="Haridas S."/>
            <person name="Kuo A."/>
            <person name="Mondo S."/>
            <person name="Pangilinan J."/>
            <person name="Riley R."/>
            <person name="LaButti K."/>
            <person name="Andreopoulos B."/>
            <person name="Lipzen A."/>
            <person name="Chen C."/>
            <person name="Yan M."/>
            <person name="Daum C."/>
            <person name="Ng V."/>
            <person name="Clum A."/>
            <person name="Steindorff A."/>
            <person name="Ohm R.A."/>
            <person name="Martin F."/>
            <person name="Silar P."/>
            <person name="Natvig D.O."/>
            <person name="Lalanne C."/>
            <person name="Gautier V."/>
            <person name="Ament-Velasquez S.L."/>
            <person name="Kruys A."/>
            <person name="Hutchinson M.I."/>
            <person name="Powell A.J."/>
            <person name="Barry K."/>
            <person name="Miller A.N."/>
            <person name="Grigoriev I.V."/>
            <person name="Debuchy R."/>
            <person name="Gladieux P."/>
            <person name="Hiltunen Thoren M."/>
            <person name="Johannesson H."/>
        </authorList>
    </citation>
    <scope>NUCLEOTIDE SEQUENCE</scope>
    <source>
        <strain evidence="4">CBS 333.67</strain>
    </source>
</reference>
<protein>
    <recommendedName>
        <fullName evidence="3">DUF7707 domain-containing protein</fullName>
    </recommendedName>
</protein>
<evidence type="ECO:0000256" key="2">
    <source>
        <dbReference type="SAM" id="SignalP"/>
    </source>
</evidence>
<proteinExistence type="predicted"/>
<dbReference type="GeneID" id="87889677"/>
<gene>
    <name evidence="4" type="ORF">B0T15DRAFT_571148</name>
</gene>
<evidence type="ECO:0000313" key="5">
    <source>
        <dbReference type="Proteomes" id="UP001273166"/>
    </source>
</evidence>
<feature type="domain" description="DUF7707" evidence="3">
    <location>
        <begin position="23"/>
        <end position="123"/>
    </location>
</feature>
<reference evidence="4" key="2">
    <citation type="submission" date="2023-06" db="EMBL/GenBank/DDBJ databases">
        <authorList>
            <consortium name="Lawrence Berkeley National Laboratory"/>
            <person name="Mondo S.J."/>
            <person name="Hensen N."/>
            <person name="Bonometti L."/>
            <person name="Westerberg I."/>
            <person name="Brannstrom I.O."/>
            <person name="Guillou S."/>
            <person name="Cros-Aarteil S."/>
            <person name="Calhoun S."/>
            <person name="Haridas S."/>
            <person name="Kuo A."/>
            <person name="Pangilinan J."/>
            <person name="Riley R."/>
            <person name="Labutti K."/>
            <person name="Andreopoulos B."/>
            <person name="Lipzen A."/>
            <person name="Chen C."/>
            <person name="Yanf M."/>
            <person name="Daum C."/>
            <person name="Ng V."/>
            <person name="Clum A."/>
            <person name="Steindorff A."/>
            <person name="Ohm R."/>
            <person name="Martin F."/>
            <person name="Silar P."/>
            <person name="Natvig D."/>
            <person name="Lalanne C."/>
            <person name="Gautier V."/>
            <person name="Ament-Velasquez S.L."/>
            <person name="Kruys A."/>
            <person name="Hutchinson M.I."/>
            <person name="Powell A.J."/>
            <person name="Barry K."/>
            <person name="Miller A.N."/>
            <person name="Grigoriev I.V."/>
            <person name="Debuchy R."/>
            <person name="Gladieux P."/>
            <person name="Thoren M.H."/>
            <person name="Johannesson H."/>
        </authorList>
    </citation>
    <scope>NUCLEOTIDE SEQUENCE</scope>
    <source>
        <strain evidence="4">CBS 333.67</strain>
    </source>
</reference>
<dbReference type="EMBL" id="JAUDZG010000001">
    <property type="protein sequence ID" value="KAK3310612.1"/>
    <property type="molecule type" value="Genomic_DNA"/>
</dbReference>
<keyword evidence="2" id="KW-0732">Signal</keyword>
<feature type="chain" id="PRO_5042539027" description="DUF7707 domain-containing protein" evidence="2">
    <location>
        <begin position="19"/>
        <end position="188"/>
    </location>
</feature>